<evidence type="ECO:0000313" key="1">
    <source>
        <dbReference type="EMBL" id="KIL58780.1"/>
    </source>
</evidence>
<proteinExistence type="predicted"/>
<organism evidence="1 2">
    <name type="scientific">Amanita muscaria (strain Koide BX008)</name>
    <dbReference type="NCBI Taxonomy" id="946122"/>
    <lineage>
        <taxon>Eukaryota</taxon>
        <taxon>Fungi</taxon>
        <taxon>Dikarya</taxon>
        <taxon>Basidiomycota</taxon>
        <taxon>Agaricomycotina</taxon>
        <taxon>Agaricomycetes</taxon>
        <taxon>Agaricomycetidae</taxon>
        <taxon>Agaricales</taxon>
        <taxon>Pluteineae</taxon>
        <taxon>Amanitaceae</taxon>
        <taxon>Amanita</taxon>
    </lineage>
</organism>
<dbReference type="InParanoid" id="A0A0C2S7M2"/>
<dbReference type="HOGENOM" id="CLU_057881_0_0_1"/>
<dbReference type="AlphaFoldDB" id="A0A0C2S7M2"/>
<name>A0A0C2S7M2_AMAMK</name>
<sequence length="341" mass="37669">MSSKKRKISGLSGLELDLALTQLRKLRSSVIVEEVPESDPAPADTFTDQLDSMIATLESRTNSPLSLSFSAADDTALERFNIVRKGLLYLHPEDTLRDAIITSRIVGSDKLWSNDNMYKHLAFLASSFTDKNEISSRMVIDTFFFRSTAMVPPPQKVIVMLENQISTVYPRLSKMDTISGIVDYTAVVANSTIAENYIRIPPTLNQRYGGEMIAFFAAEAKASTIAVPLEGHLPQVLLEFVACAKHLGKSHIRGALTTGIKWHFIVVDLDADGDGAEYWVSELIEWKTKRSSTSRERLVEGTSDESDPALIAGILSSWIPESFAEFIGDKWFFQQPGGGGV</sequence>
<evidence type="ECO:0000313" key="2">
    <source>
        <dbReference type="Proteomes" id="UP000054549"/>
    </source>
</evidence>
<accession>A0A0C2S7M2</accession>
<protein>
    <submittedName>
        <fullName evidence="1">Uncharacterized protein</fullName>
    </submittedName>
</protein>
<gene>
    <name evidence="1" type="ORF">M378DRAFT_85919</name>
</gene>
<reference evidence="1 2" key="1">
    <citation type="submission" date="2014-04" db="EMBL/GenBank/DDBJ databases">
        <title>Evolutionary Origins and Diversification of the Mycorrhizal Mutualists.</title>
        <authorList>
            <consortium name="DOE Joint Genome Institute"/>
            <consortium name="Mycorrhizal Genomics Consortium"/>
            <person name="Kohler A."/>
            <person name="Kuo A."/>
            <person name="Nagy L.G."/>
            <person name="Floudas D."/>
            <person name="Copeland A."/>
            <person name="Barry K.W."/>
            <person name="Cichocki N."/>
            <person name="Veneault-Fourrey C."/>
            <person name="LaButti K."/>
            <person name="Lindquist E.A."/>
            <person name="Lipzen A."/>
            <person name="Lundell T."/>
            <person name="Morin E."/>
            <person name="Murat C."/>
            <person name="Riley R."/>
            <person name="Ohm R."/>
            <person name="Sun H."/>
            <person name="Tunlid A."/>
            <person name="Henrissat B."/>
            <person name="Grigoriev I.V."/>
            <person name="Hibbett D.S."/>
            <person name="Martin F."/>
        </authorList>
    </citation>
    <scope>NUCLEOTIDE SEQUENCE [LARGE SCALE GENOMIC DNA]</scope>
    <source>
        <strain evidence="1 2">Koide BX008</strain>
    </source>
</reference>
<keyword evidence="2" id="KW-1185">Reference proteome</keyword>
<dbReference type="OrthoDB" id="2720314at2759"/>
<dbReference type="Proteomes" id="UP000054549">
    <property type="component" value="Unassembled WGS sequence"/>
</dbReference>
<dbReference type="EMBL" id="KN818329">
    <property type="protein sequence ID" value="KIL58780.1"/>
    <property type="molecule type" value="Genomic_DNA"/>
</dbReference>